<organism evidence="3 4">
    <name type="scientific">Lentilactobacillus rapi</name>
    <dbReference type="NCBI Taxonomy" id="481723"/>
    <lineage>
        <taxon>Bacteria</taxon>
        <taxon>Bacillati</taxon>
        <taxon>Bacillota</taxon>
        <taxon>Bacilli</taxon>
        <taxon>Lactobacillales</taxon>
        <taxon>Lactobacillaceae</taxon>
        <taxon>Lentilactobacillus</taxon>
    </lineage>
</organism>
<dbReference type="EMBL" id="BKAM01000010">
    <property type="protein sequence ID" value="GEP72172.1"/>
    <property type="molecule type" value="Genomic_DNA"/>
</dbReference>
<proteinExistence type="predicted"/>
<dbReference type="PANTHER" id="PTHR11117:SF24">
    <property type="entry name" value="PROTEIN FDRA"/>
    <property type="match status" value="1"/>
</dbReference>
<dbReference type="NCBIfam" id="NF004760">
    <property type="entry name" value="PRK06091.1"/>
    <property type="match status" value="1"/>
</dbReference>
<dbReference type="InterPro" id="IPR005811">
    <property type="entry name" value="SUCC_ACL_C"/>
</dbReference>
<evidence type="ECO:0000259" key="2">
    <source>
        <dbReference type="Pfam" id="PF02629"/>
    </source>
</evidence>
<name>A0A512PLV9_9LACO</name>
<dbReference type="GO" id="GO:0005829">
    <property type="term" value="C:cytosol"/>
    <property type="evidence" value="ECO:0007669"/>
    <property type="project" value="TreeGrafter"/>
</dbReference>
<evidence type="ECO:0000313" key="3">
    <source>
        <dbReference type="EMBL" id="GEP72172.1"/>
    </source>
</evidence>
<gene>
    <name evidence="3" type="ORF">LRA02_10400</name>
</gene>
<dbReference type="OrthoDB" id="6193532at2"/>
<dbReference type="Pfam" id="PF02629">
    <property type="entry name" value="CoA_binding"/>
    <property type="match status" value="1"/>
</dbReference>
<reference evidence="3 4" key="1">
    <citation type="submission" date="2019-07" db="EMBL/GenBank/DDBJ databases">
        <title>Whole genome shotgun sequence of Lactobacillus rapi NBRC 109618.</title>
        <authorList>
            <person name="Hosoyama A."/>
            <person name="Uohara A."/>
            <person name="Ohji S."/>
            <person name="Ichikawa N."/>
        </authorList>
    </citation>
    <scope>NUCLEOTIDE SEQUENCE [LARGE SCALE GENOMIC DNA]</scope>
    <source>
        <strain evidence="3 4">NBRC 109618</strain>
    </source>
</reference>
<dbReference type="InterPro" id="IPR003781">
    <property type="entry name" value="CoA-bd"/>
</dbReference>
<dbReference type="GO" id="GO:0004776">
    <property type="term" value="F:succinate-CoA ligase (GDP-forming) activity"/>
    <property type="evidence" value="ECO:0007669"/>
    <property type="project" value="TreeGrafter"/>
</dbReference>
<dbReference type="GO" id="GO:0004775">
    <property type="term" value="F:succinate-CoA ligase (ADP-forming) activity"/>
    <property type="evidence" value="ECO:0007669"/>
    <property type="project" value="TreeGrafter"/>
</dbReference>
<feature type="domain" description="CoA-binding" evidence="2">
    <location>
        <begin position="193"/>
        <end position="287"/>
    </location>
</feature>
<dbReference type="GO" id="GO:0009361">
    <property type="term" value="C:succinate-CoA ligase complex (ADP-forming)"/>
    <property type="evidence" value="ECO:0007669"/>
    <property type="project" value="TreeGrafter"/>
</dbReference>
<dbReference type="SUPFAM" id="SSF52210">
    <property type="entry name" value="Succinyl-CoA synthetase domains"/>
    <property type="match status" value="2"/>
</dbReference>
<accession>A0A512PLV9</accession>
<protein>
    <recommendedName>
        <fullName evidence="5">Acyl-CoA synthetase FdrA</fullName>
    </recommendedName>
</protein>
<dbReference type="Pfam" id="PF00549">
    <property type="entry name" value="Ligase_CoA"/>
    <property type="match status" value="1"/>
</dbReference>
<dbReference type="InterPro" id="IPR036291">
    <property type="entry name" value="NAD(P)-bd_dom_sf"/>
</dbReference>
<dbReference type="STRING" id="1423795.FD12_GL002629"/>
<feature type="domain" description="ATP-citrate synthase/succinyl-CoA ligase C-terminal" evidence="1">
    <location>
        <begin position="344"/>
        <end position="497"/>
    </location>
</feature>
<sequence>MLHTIIEKNSYQDSIVLMLLTNYLETLDGVNNVQVMMGTPANKDIFKTGGLATDELEKASPNDMVIVLDADSDDLVDEVIEKSKEYLDEQGQADDQGTDDEQRVKTWDKALELGKDAPVALISVPGTYAAGEVEKALDAGKHVFCFSDNVTIEDEARLKNLAHEKGLLLMGPDCGTGIANGIPLAFANRIRKGGIGMVGASGTGIQEVSTIIHKLGAGVTNAIGTGGRDLKAAVQGTTFKDAVALLDQDPNVKVIVAISKPPAKEVRDDVVALLRAASKPVVAIFLGEKPAAHEEGLYRAYTLEETARIAVDLLNGQQPEAIDDQLEVPTIKLDPKQKYIKGYYSGGTLAYEAATLMNDALGLNAQDAGDGYILKKEGYEVIDLGDDVYTQGRPHPMIDATKRKEMMVEAGNDPETAAILIDIVLGYGAHDNMAGELEPAIKKVIADAKAQGRNLPVIGTIVGTDLDPQDYHNQQKILQDAGVILCQSNAQAVKTALALVGKPVHEDLKPILPEEASDAVMPAVSEDLQKLLTVDKFINVGLESFAKAINENGGHAVQFDWHPVSGGNVELQKALIFLNKVSLNKKVEV</sequence>
<dbReference type="Gene3D" id="3.40.50.720">
    <property type="entry name" value="NAD(P)-binding Rossmann-like Domain"/>
    <property type="match status" value="1"/>
</dbReference>
<dbReference type="PANTHER" id="PTHR11117">
    <property type="entry name" value="SUCCINYL-COA LIGASE SUBUNIT ALPHA"/>
    <property type="match status" value="1"/>
</dbReference>
<dbReference type="AlphaFoldDB" id="A0A512PLV9"/>
<evidence type="ECO:0000313" key="4">
    <source>
        <dbReference type="Proteomes" id="UP000321569"/>
    </source>
</evidence>
<dbReference type="Proteomes" id="UP000321569">
    <property type="component" value="Unassembled WGS sequence"/>
</dbReference>
<dbReference type="RefSeq" id="WP_056982366.1">
    <property type="nucleotide sequence ID" value="NZ_BKAM01000010.1"/>
</dbReference>
<evidence type="ECO:0008006" key="5">
    <source>
        <dbReference type="Google" id="ProtNLM"/>
    </source>
</evidence>
<dbReference type="SUPFAM" id="SSF51735">
    <property type="entry name" value="NAD(P)-binding Rossmann-fold domains"/>
    <property type="match status" value="1"/>
</dbReference>
<comment type="caution">
    <text evidence="3">The sequence shown here is derived from an EMBL/GenBank/DDBJ whole genome shotgun (WGS) entry which is preliminary data.</text>
</comment>
<evidence type="ECO:0000259" key="1">
    <source>
        <dbReference type="Pfam" id="PF00549"/>
    </source>
</evidence>
<dbReference type="GO" id="GO:0006099">
    <property type="term" value="P:tricarboxylic acid cycle"/>
    <property type="evidence" value="ECO:0007669"/>
    <property type="project" value="TreeGrafter"/>
</dbReference>
<dbReference type="InterPro" id="IPR016102">
    <property type="entry name" value="Succinyl-CoA_synth-like"/>
</dbReference>
<dbReference type="Gene3D" id="3.40.50.261">
    <property type="entry name" value="Succinyl-CoA synthetase domains"/>
    <property type="match status" value="2"/>
</dbReference>